<comment type="catalytic activity">
    <reaction evidence="14">
        <text>cholesterol(in) = cholesterol(out)</text>
        <dbReference type="Rhea" id="RHEA:39747"/>
        <dbReference type="ChEBI" id="CHEBI:16113"/>
    </reaction>
</comment>
<dbReference type="Gene3D" id="1.20.1640.10">
    <property type="entry name" value="Multidrug efflux transporter AcrB transmembrane domain"/>
    <property type="match status" value="2"/>
</dbReference>
<keyword evidence="10" id="KW-1015">Disulfide bond</keyword>
<evidence type="ECO:0000256" key="7">
    <source>
        <dbReference type="ARBA" id="ARBA00022989"/>
    </source>
</evidence>
<dbReference type="GO" id="GO:0008203">
    <property type="term" value="P:cholesterol metabolic process"/>
    <property type="evidence" value="ECO:0007669"/>
    <property type="project" value="UniProtKB-KW"/>
</dbReference>
<keyword evidence="18" id="KW-1185">Reference proteome</keyword>
<dbReference type="GO" id="GO:0030299">
    <property type="term" value="P:intestinal cholesterol absorption"/>
    <property type="evidence" value="ECO:0007669"/>
    <property type="project" value="TreeGrafter"/>
</dbReference>
<evidence type="ECO:0000256" key="12">
    <source>
        <dbReference type="ARBA" id="ARBA00023180"/>
    </source>
</evidence>
<feature type="transmembrane region" description="Helical" evidence="15">
    <location>
        <begin position="87"/>
        <end position="109"/>
    </location>
</feature>
<feature type="transmembrane region" description="Helical" evidence="15">
    <location>
        <begin position="516"/>
        <end position="534"/>
    </location>
</feature>
<feature type="transmembrane region" description="Helical" evidence="15">
    <location>
        <begin position="489"/>
        <end position="510"/>
    </location>
</feature>
<dbReference type="SUPFAM" id="SSF82866">
    <property type="entry name" value="Multidrug efflux transporter AcrB transmembrane domain"/>
    <property type="match status" value="2"/>
</dbReference>
<dbReference type="AlphaFoldDB" id="A0A8X6T6T8"/>
<keyword evidence="13" id="KW-0753">Steroid metabolism</keyword>
<evidence type="ECO:0000259" key="16">
    <source>
        <dbReference type="PROSITE" id="PS50156"/>
    </source>
</evidence>
<evidence type="ECO:0000256" key="10">
    <source>
        <dbReference type="ARBA" id="ARBA00023157"/>
    </source>
</evidence>
<dbReference type="PROSITE" id="PS50156">
    <property type="entry name" value="SSD"/>
    <property type="match status" value="1"/>
</dbReference>
<evidence type="ECO:0000256" key="14">
    <source>
        <dbReference type="ARBA" id="ARBA00034049"/>
    </source>
</evidence>
<proteinExistence type="inferred from homology"/>
<dbReference type="GO" id="GO:0015918">
    <property type="term" value="P:sterol transport"/>
    <property type="evidence" value="ECO:0007669"/>
    <property type="project" value="TreeGrafter"/>
</dbReference>
<feature type="transmembrane region" description="Helical" evidence="15">
    <location>
        <begin position="555"/>
        <end position="580"/>
    </location>
</feature>
<keyword evidence="3" id="KW-0813">Transport</keyword>
<protein>
    <submittedName>
        <fullName evidence="17">NPC intracellular cholesterol transporter 1</fullName>
    </submittedName>
</protein>
<feature type="transmembrane region" description="Helical" evidence="15">
    <location>
        <begin position="121"/>
        <end position="145"/>
    </location>
</feature>
<feature type="transmembrane region" description="Helical" evidence="15">
    <location>
        <begin position="44"/>
        <end position="66"/>
    </location>
</feature>
<evidence type="ECO:0000313" key="18">
    <source>
        <dbReference type="Proteomes" id="UP000887013"/>
    </source>
</evidence>
<comment type="subcellular location">
    <subcellularLocation>
        <location evidence="1">Endomembrane system</location>
        <topology evidence="1">Multi-pass membrane protein</topology>
    </subcellularLocation>
</comment>
<dbReference type="GO" id="GO:0012505">
    <property type="term" value="C:endomembrane system"/>
    <property type="evidence" value="ECO:0007669"/>
    <property type="project" value="UniProtKB-SubCell"/>
</dbReference>
<evidence type="ECO:0000256" key="15">
    <source>
        <dbReference type="SAM" id="Phobius"/>
    </source>
</evidence>
<dbReference type="EMBL" id="BMAW01098231">
    <property type="protein sequence ID" value="GFS83728.1"/>
    <property type="molecule type" value="Genomic_DNA"/>
</dbReference>
<feature type="transmembrane region" description="Helical" evidence="15">
    <location>
        <begin position="592"/>
        <end position="615"/>
    </location>
</feature>
<dbReference type="FunFam" id="1.20.1640.10:FF:000010">
    <property type="entry name" value="NPC intracellular cholesterol transporter 1"/>
    <property type="match status" value="1"/>
</dbReference>
<dbReference type="PANTHER" id="PTHR45727">
    <property type="entry name" value="NPC INTRACELLULAR CHOLESTEROL TRANSPORTER 1"/>
    <property type="match status" value="1"/>
</dbReference>
<dbReference type="GO" id="GO:0015485">
    <property type="term" value="F:cholesterol binding"/>
    <property type="evidence" value="ECO:0007669"/>
    <property type="project" value="TreeGrafter"/>
</dbReference>
<feature type="transmembrane region" description="Helical" evidence="15">
    <location>
        <begin position="195"/>
        <end position="215"/>
    </location>
</feature>
<dbReference type="InterPro" id="IPR053958">
    <property type="entry name" value="HMGCR/SNAP/NPC1-like_SSD"/>
</dbReference>
<dbReference type="OrthoDB" id="6510177at2759"/>
<evidence type="ECO:0000256" key="2">
    <source>
        <dbReference type="ARBA" id="ARBA00005585"/>
    </source>
</evidence>
<accession>A0A8X6T6T8</accession>
<dbReference type="Proteomes" id="UP000887013">
    <property type="component" value="Unassembled WGS sequence"/>
</dbReference>
<evidence type="ECO:0000256" key="6">
    <source>
        <dbReference type="ARBA" id="ARBA00022729"/>
    </source>
</evidence>
<keyword evidence="9 15" id="KW-0472">Membrane</keyword>
<evidence type="ECO:0000256" key="13">
    <source>
        <dbReference type="ARBA" id="ARBA00023221"/>
    </source>
</evidence>
<keyword evidence="7 15" id="KW-1133">Transmembrane helix</keyword>
<dbReference type="PANTHER" id="PTHR45727:SF2">
    <property type="entry name" value="NPC INTRACELLULAR CHOLESTEROL TRANSPORTER 1"/>
    <property type="match status" value="1"/>
</dbReference>
<sequence length="651" mass="73099">MIKSLFKVMVESKFTLGFFGVLIVLVSVISSLGLFSFLGIPATLIIVEVVPFLVLAVGVDNIFILVQAFQREEAKPGQTLEERIGFVVGKVAPSMLLSSISMSSCFFIGTLTEMPAVRLFALYAGVALLVNFFLQMTCFLGLFILDSRRQEKRRLDVCCCFSASKKNCTLKASLKEGLLYKTIKNVYSPFLMKNLVRYLVMITFMAWLCSSAAVLDKIEIGFDQKLSVPEDSYMLRYFDYLEKYLSVGPPLYFSISNGYNYSDGKAQTKICSAHSFCDSNSITSELGKMAMVKNRTFIAFQPVSWLDNYFEYLQAESCCYEFKSNRSHCPSYIASQFRGLCRSCRTSYPSSLSEAEFIRRLHFFLSDSPWEKCPKGGKAMFSSAVEIISTENATKIGATNFMTYHTVLKTSKDFYEALDWSRKISANLTDSLKNVTDDSNIRVFPYSIVHVFYEQYLTMWPDTLRSLGLSTSAVFIATFLLLGLDLHSAIIVTIAVIAIVLNIMGLMYWWEISLNAVSLVNLVVAVGISVEFCSHLTRSFALSEKPSRVLRAEDALCQMGTSVLSGITLTDCGILVLAFAKSQIFQVFYFRMYLGIIAFGTLHGLIFLPVLLSLFGPPLRWKKVEESKAFECKIDEPLTNSDQIEVQLTNM</sequence>
<keyword evidence="4" id="KW-0153">Cholesterol metabolism</keyword>
<dbReference type="GO" id="GO:0005886">
    <property type="term" value="C:plasma membrane"/>
    <property type="evidence" value="ECO:0007669"/>
    <property type="project" value="TreeGrafter"/>
</dbReference>
<evidence type="ECO:0000256" key="8">
    <source>
        <dbReference type="ARBA" id="ARBA00023098"/>
    </source>
</evidence>
<feature type="transmembrane region" description="Helical" evidence="15">
    <location>
        <begin position="16"/>
        <end position="38"/>
    </location>
</feature>
<dbReference type="Pfam" id="PF12349">
    <property type="entry name" value="Sterol-sensing"/>
    <property type="match status" value="1"/>
</dbReference>
<evidence type="ECO:0000256" key="5">
    <source>
        <dbReference type="ARBA" id="ARBA00022692"/>
    </source>
</evidence>
<evidence type="ECO:0000256" key="1">
    <source>
        <dbReference type="ARBA" id="ARBA00004127"/>
    </source>
</evidence>
<keyword evidence="5 15" id="KW-0812">Transmembrane</keyword>
<reference evidence="17" key="1">
    <citation type="submission" date="2020-08" db="EMBL/GenBank/DDBJ databases">
        <title>Multicomponent nature underlies the extraordinary mechanical properties of spider dragline silk.</title>
        <authorList>
            <person name="Kono N."/>
            <person name="Nakamura H."/>
            <person name="Mori M."/>
            <person name="Yoshida Y."/>
            <person name="Ohtoshi R."/>
            <person name="Malay A.D."/>
            <person name="Moran D.A.P."/>
            <person name="Tomita M."/>
            <person name="Numata K."/>
            <person name="Arakawa K."/>
        </authorList>
    </citation>
    <scope>NUCLEOTIDE SEQUENCE</scope>
</reference>
<name>A0A8X6T6T8_NEPPI</name>
<evidence type="ECO:0000256" key="4">
    <source>
        <dbReference type="ARBA" id="ARBA00022548"/>
    </source>
</evidence>
<keyword evidence="12" id="KW-0325">Glycoprotein</keyword>
<keyword evidence="11" id="KW-1207">Sterol metabolism</keyword>
<evidence type="ECO:0000313" key="17">
    <source>
        <dbReference type="EMBL" id="GFS83728.1"/>
    </source>
</evidence>
<comment type="caution">
    <text evidence="17">The sequence shown here is derived from an EMBL/GenBank/DDBJ whole genome shotgun (WGS) entry which is preliminary data.</text>
</comment>
<comment type="similarity">
    <text evidence="2">Belongs to the patched family.</text>
</comment>
<keyword evidence="6" id="KW-0732">Signal</keyword>
<feature type="domain" description="SSD" evidence="16">
    <location>
        <begin position="1"/>
        <end position="145"/>
    </location>
</feature>
<evidence type="ECO:0000256" key="9">
    <source>
        <dbReference type="ARBA" id="ARBA00023136"/>
    </source>
</evidence>
<keyword evidence="8" id="KW-0443">Lipid metabolism</keyword>
<evidence type="ECO:0000256" key="3">
    <source>
        <dbReference type="ARBA" id="ARBA00022448"/>
    </source>
</evidence>
<organism evidence="17 18">
    <name type="scientific">Nephila pilipes</name>
    <name type="common">Giant wood spider</name>
    <name type="synonym">Nephila maculata</name>
    <dbReference type="NCBI Taxonomy" id="299642"/>
    <lineage>
        <taxon>Eukaryota</taxon>
        <taxon>Metazoa</taxon>
        <taxon>Ecdysozoa</taxon>
        <taxon>Arthropoda</taxon>
        <taxon>Chelicerata</taxon>
        <taxon>Arachnida</taxon>
        <taxon>Araneae</taxon>
        <taxon>Araneomorphae</taxon>
        <taxon>Entelegynae</taxon>
        <taxon>Araneoidea</taxon>
        <taxon>Nephilidae</taxon>
        <taxon>Nephila</taxon>
    </lineage>
</organism>
<dbReference type="GO" id="GO:0042632">
    <property type="term" value="P:cholesterol homeostasis"/>
    <property type="evidence" value="ECO:0007669"/>
    <property type="project" value="TreeGrafter"/>
</dbReference>
<evidence type="ECO:0000256" key="11">
    <source>
        <dbReference type="ARBA" id="ARBA00023166"/>
    </source>
</evidence>
<gene>
    <name evidence="17" type="primary">NPC1</name>
    <name evidence="17" type="ORF">NPIL_647311</name>
</gene>
<dbReference type="InterPro" id="IPR000731">
    <property type="entry name" value="SSD"/>
</dbReference>